<evidence type="ECO:0000313" key="5">
    <source>
        <dbReference type="Proteomes" id="UP001408356"/>
    </source>
</evidence>
<dbReference type="InterPro" id="IPR008030">
    <property type="entry name" value="NmrA-like"/>
</dbReference>
<evidence type="ECO:0000256" key="1">
    <source>
        <dbReference type="ARBA" id="ARBA00006328"/>
    </source>
</evidence>
<name>A0ABR2UQ28_9PEZI</name>
<comment type="similarity">
    <text evidence="1">Belongs to the NmrA-type oxidoreductase family.</text>
</comment>
<protein>
    <submittedName>
        <fullName evidence="4">Nucleoside-diphosphate-sugar epimerase family protein</fullName>
    </submittedName>
</protein>
<dbReference type="Gene3D" id="3.40.50.720">
    <property type="entry name" value="NAD(P)-binding Rossmann-like Domain"/>
    <property type="match status" value="1"/>
</dbReference>
<dbReference type="Pfam" id="PF05368">
    <property type="entry name" value="NmrA"/>
    <property type="match status" value="1"/>
</dbReference>
<keyword evidence="5" id="KW-1185">Reference proteome</keyword>
<evidence type="ECO:0000256" key="2">
    <source>
        <dbReference type="ARBA" id="ARBA00022857"/>
    </source>
</evidence>
<dbReference type="InterPro" id="IPR051164">
    <property type="entry name" value="NmrA-like_oxidored"/>
</dbReference>
<accession>A0ABR2UQ28</accession>
<sequence length="302" mass="33366">MASHTILITGATGQQGTATIAALLKDYSSSEASSLPVPKIIALTRSAKSAKSSLLKEKFPRITLFEGSTSQPKSVFVAHPDITSIFVVTNPPDEEPQALPLIDAAISHGVKHIVFSSVDRGGDEESWETPTTVSHFASKHRIEQHLRSASERDGSHTSWTILRPTGFMDNYNPGPFGKLMATLWATMPSDRKMQLVSTHDIGVFAAQALMDREKWVGRAIGLAGDELTFGEAREIFKRSLGYDMPVNWTWLGRTVRWAAEDAGQSMQWFEDVGFGVNLVALRDGYPLQTFETWLRANWKDTT</sequence>
<dbReference type="EMBL" id="JARVKF010000405">
    <property type="protein sequence ID" value="KAK9416608.1"/>
    <property type="molecule type" value="Genomic_DNA"/>
</dbReference>
<dbReference type="InterPro" id="IPR036291">
    <property type="entry name" value="NAD(P)-bd_dom_sf"/>
</dbReference>
<evidence type="ECO:0000259" key="3">
    <source>
        <dbReference type="Pfam" id="PF05368"/>
    </source>
</evidence>
<feature type="domain" description="NmrA-like" evidence="3">
    <location>
        <begin position="4"/>
        <end position="242"/>
    </location>
</feature>
<dbReference type="SUPFAM" id="SSF51735">
    <property type="entry name" value="NAD(P)-binding Rossmann-fold domains"/>
    <property type="match status" value="1"/>
</dbReference>
<dbReference type="PANTHER" id="PTHR42748">
    <property type="entry name" value="NITROGEN METABOLITE REPRESSION PROTEIN NMRA FAMILY MEMBER"/>
    <property type="match status" value="1"/>
</dbReference>
<dbReference type="PANTHER" id="PTHR42748:SF7">
    <property type="entry name" value="NMRA LIKE REDOX SENSOR 1-RELATED"/>
    <property type="match status" value="1"/>
</dbReference>
<organism evidence="4 5">
    <name type="scientific">Seiridium unicorne</name>
    <dbReference type="NCBI Taxonomy" id="138068"/>
    <lineage>
        <taxon>Eukaryota</taxon>
        <taxon>Fungi</taxon>
        <taxon>Dikarya</taxon>
        <taxon>Ascomycota</taxon>
        <taxon>Pezizomycotina</taxon>
        <taxon>Sordariomycetes</taxon>
        <taxon>Xylariomycetidae</taxon>
        <taxon>Amphisphaeriales</taxon>
        <taxon>Sporocadaceae</taxon>
        <taxon>Seiridium</taxon>
    </lineage>
</organism>
<proteinExistence type="inferred from homology"/>
<keyword evidence="2" id="KW-0521">NADP</keyword>
<reference evidence="4 5" key="1">
    <citation type="journal article" date="2024" name="J. Plant Pathol.">
        <title>Sequence and assembly of the genome of Seiridium unicorne, isolate CBS 538.82, causal agent of cypress canker disease.</title>
        <authorList>
            <person name="Scali E."/>
            <person name="Rocca G.D."/>
            <person name="Danti R."/>
            <person name="Garbelotto M."/>
            <person name="Barberini S."/>
            <person name="Baroncelli R."/>
            <person name="Emiliani G."/>
        </authorList>
    </citation>
    <scope>NUCLEOTIDE SEQUENCE [LARGE SCALE GENOMIC DNA]</scope>
    <source>
        <strain evidence="4 5">BM-138-508</strain>
    </source>
</reference>
<comment type="caution">
    <text evidence="4">The sequence shown here is derived from an EMBL/GenBank/DDBJ whole genome shotgun (WGS) entry which is preliminary data.</text>
</comment>
<evidence type="ECO:0000313" key="4">
    <source>
        <dbReference type="EMBL" id="KAK9416608.1"/>
    </source>
</evidence>
<dbReference type="Proteomes" id="UP001408356">
    <property type="component" value="Unassembled WGS sequence"/>
</dbReference>
<dbReference type="Gene3D" id="3.90.25.10">
    <property type="entry name" value="UDP-galactose 4-epimerase, domain 1"/>
    <property type="match status" value="1"/>
</dbReference>
<gene>
    <name evidence="4" type="ORF">SUNI508_09518</name>
</gene>